<dbReference type="PANTHER" id="PTHR42028">
    <property type="entry name" value="CHROMOSOME 1, WHOLE GENOME SHOTGUN SEQUENCE"/>
    <property type="match status" value="1"/>
</dbReference>
<protein>
    <recommendedName>
        <fullName evidence="3">DUF7137 domain-containing protein</fullName>
    </recommendedName>
</protein>
<evidence type="ECO:0000313" key="5">
    <source>
        <dbReference type="Proteomes" id="UP001222325"/>
    </source>
</evidence>
<evidence type="ECO:0000259" key="3">
    <source>
        <dbReference type="Pfam" id="PF23585"/>
    </source>
</evidence>
<comment type="caution">
    <text evidence="4">The sequence shown here is derived from an EMBL/GenBank/DDBJ whole genome shotgun (WGS) entry which is preliminary data.</text>
</comment>
<feature type="transmembrane region" description="Helical" evidence="2">
    <location>
        <begin position="188"/>
        <end position="207"/>
    </location>
</feature>
<evidence type="ECO:0000313" key="4">
    <source>
        <dbReference type="EMBL" id="KAJ7096668.1"/>
    </source>
</evidence>
<keyword evidence="2" id="KW-0812">Transmembrane</keyword>
<organism evidence="4 5">
    <name type="scientific">Mycena belliarum</name>
    <dbReference type="NCBI Taxonomy" id="1033014"/>
    <lineage>
        <taxon>Eukaryota</taxon>
        <taxon>Fungi</taxon>
        <taxon>Dikarya</taxon>
        <taxon>Basidiomycota</taxon>
        <taxon>Agaricomycotina</taxon>
        <taxon>Agaricomycetes</taxon>
        <taxon>Agaricomycetidae</taxon>
        <taxon>Agaricales</taxon>
        <taxon>Marasmiineae</taxon>
        <taxon>Mycenaceae</taxon>
        <taxon>Mycena</taxon>
    </lineage>
</organism>
<keyword evidence="2" id="KW-0472">Membrane</keyword>
<feature type="compositionally biased region" description="Low complexity" evidence="1">
    <location>
        <begin position="1"/>
        <end position="20"/>
    </location>
</feature>
<reference evidence="4" key="1">
    <citation type="submission" date="2023-03" db="EMBL/GenBank/DDBJ databases">
        <title>Massive genome expansion in bonnet fungi (Mycena s.s.) driven by repeated elements and novel gene families across ecological guilds.</title>
        <authorList>
            <consortium name="Lawrence Berkeley National Laboratory"/>
            <person name="Harder C.B."/>
            <person name="Miyauchi S."/>
            <person name="Viragh M."/>
            <person name="Kuo A."/>
            <person name="Thoen E."/>
            <person name="Andreopoulos B."/>
            <person name="Lu D."/>
            <person name="Skrede I."/>
            <person name="Drula E."/>
            <person name="Henrissat B."/>
            <person name="Morin E."/>
            <person name="Kohler A."/>
            <person name="Barry K."/>
            <person name="LaButti K."/>
            <person name="Morin E."/>
            <person name="Salamov A."/>
            <person name="Lipzen A."/>
            <person name="Mereny Z."/>
            <person name="Hegedus B."/>
            <person name="Baldrian P."/>
            <person name="Stursova M."/>
            <person name="Weitz H."/>
            <person name="Taylor A."/>
            <person name="Grigoriev I.V."/>
            <person name="Nagy L.G."/>
            <person name="Martin F."/>
            <person name="Kauserud H."/>
        </authorList>
    </citation>
    <scope>NUCLEOTIDE SEQUENCE</scope>
    <source>
        <strain evidence="4">CBHHK173m</strain>
    </source>
</reference>
<keyword evidence="2" id="KW-1133">Transmembrane helix</keyword>
<dbReference type="InterPro" id="IPR055561">
    <property type="entry name" value="DUF7137"/>
</dbReference>
<gene>
    <name evidence="4" type="ORF">B0H15DRAFT_946137</name>
</gene>
<dbReference type="EMBL" id="JARJCN010000011">
    <property type="protein sequence ID" value="KAJ7096668.1"/>
    <property type="molecule type" value="Genomic_DNA"/>
</dbReference>
<evidence type="ECO:0000256" key="1">
    <source>
        <dbReference type="SAM" id="MobiDB-lite"/>
    </source>
</evidence>
<evidence type="ECO:0000256" key="2">
    <source>
        <dbReference type="SAM" id="Phobius"/>
    </source>
</evidence>
<feature type="region of interest" description="Disordered" evidence="1">
    <location>
        <begin position="1"/>
        <end position="32"/>
    </location>
</feature>
<keyword evidence="5" id="KW-1185">Reference proteome</keyword>
<feature type="domain" description="DUF7137" evidence="3">
    <location>
        <begin position="39"/>
        <end position="176"/>
    </location>
</feature>
<dbReference type="Proteomes" id="UP001222325">
    <property type="component" value="Unassembled WGS sequence"/>
</dbReference>
<dbReference type="Pfam" id="PF23585">
    <property type="entry name" value="DUF7137"/>
    <property type="match status" value="1"/>
</dbReference>
<sequence length="211" mass="21523">MSSSGSGSASAPPGSSSSAPPAAPPPTSQSNAISIALTNPAGGATITQPPQTATSYYKIAQNQIITFGWNLTSVIATPTSITISAACANGNTYAVGADPDGKVPGTATQVVWDVFSYQQAHQNTPLAPGTCTLRMWDDRGPTATARAGFMSPNTALAFALYTPQAYTPIASGWSCTGCSGALRNTPPALAGLFITLLVVIFSGMRILRARP</sequence>
<dbReference type="PANTHER" id="PTHR42028:SF1">
    <property type="entry name" value="YALI0E30657P"/>
    <property type="match status" value="1"/>
</dbReference>
<name>A0AAD6U9Y3_9AGAR</name>
<proteinExistence type="predicted"/>
<dbReference type="AlphaFoldDB" id="A0AAD6U9Y3"/>
<accession>A0AAD6U9Y3</accession>